<proteinExistence type="predicted"/>
<dbReference type="KEGG" id="vra:106778362"/>
<dbReference type="GeneID" id="106778362"/>
<accession>A0A1S3VTU9</accession>
<reference evidence="3 4" key="1">
    <citation type="submission" date="2025-04" db="UniProtKB">
        <authorList>
            <consortium name="RefSeq"/>
        </authorList>
    </citation>
    <scope>IDENTIFICATION</scope>
    <source>
        <tissue evidence="3 4">Leaf</tissue>
    </source>
</reference>
<name>A0A1S3VTU9_VIGRR</name>
<evidence type="ECO:0000256" key="1">
    <source>
        <dbReference type="SAM" id="MobiDB-lite"/>
    </source>
</evidence>
<feature type="compositionally biased region" description="Basic and acidic residues" evidence="1">
    <location>
        <begin position="16"/>
        <end position="29"/>
    </location>
</feature>
<sequence>MTSSGLDHRWTKRSQRTVDKGPKGSHLQELEVNDLEQELEKEKAKTRSKKSTADDGFQSAGCPQAATDDAFVSPVRLSAEEGGGMSNNEEGPLSPDAPGGMADKQSQLRTYVRIGSRRRVKSKALRTPYTGNV</sequence>
<feature type="region of interest" description="Disordered" evidence="1">
    <location>
        <begin position="1"/>
        <end position="104"/>
    </location>
</feature>
<evidence type="ECO:0000313" key="3">
    <source>
        <dbReference type="RefSeq" id="XP_014521808.1"/>
    </source>
</evidence>
<evidence type="ECO:0000313" key="4">
    <source>
        <dbReference type="RefSeq" id="XP_022631892.1"/>
    </source>
</evidence>
<dbReference type="Proteomes" id="UP000087766">
    <property type="component" value="Unplaced"/>
</dbReference>
<dbReference type="AlphaFoldDB" id="A0A1S3VTU9"/>
<dbReference type="RefSeq" id="XP_022631892.1">
    <property type="nucleotide sequence ID" value="XM_022776171.1"/>
</dbReference>
<protein>
    <submittedName>
        <fullName evidence="3 4">Uncharacterized protein LOC106778362</fullName>
    </submittedName>
</protein>
<evidence type="ECO:0000313" key="2">
    <source>
        <dbReference type="Proteomes" id="UP000087766"/>
    </source>
</evidence>
<keyword evidence="2" id="KW-1185">Reference proteome</keyword>
<organism evidence="2 3">
    <name type="scientific">Vigna radiata var. radiata</name>
    <name type="common">Mung bean</name>
    <name type="synonym">Phaseolus aureus</name>
    <dbReference type="NCBI Taxonomy" id="3916"/>
    <lineage>
        <taxon>Eukaryota</taxon>
        <taxon>Viridiplantae</taxon>
        <taxon>Streptophyta</taxon>
        <taxon>Embryophyta</taxon>
        <taxon>Tracheophyta</taxon>
        <taxon>Spermatophyta</taxon>
        <taxon>Magnoliopsida</taxon>
        <taxon>eudicotyledons</taxon>
        <taxon>Gunneridae</taxon>
        <taxon>Pentapetalae</taxon>
        <taxon>rosids</taxon>
        <taxon>fabids</taxon>
        <taxon>Fabales</taxon>
        <taxon>Fabaceae</taxon>
        <taxon>Papilionoideae</taxon>
        <taxon>50 kb inversion clade</taxon>
        <taxon>NPAAA clade</taxon>
        <taxon>indigoferoid/millettioid clade</taxon>
        <taxon>Phaseoleae</taxon>
        <taxon>Vigna</taxon>
    </lineage>
</organism>
<dbReference type="RefSeq" id="XP_014521808.1">
    <property type="nucleotide sequence ID" value="XM_014666322.2"/>
</dbReference>
<gene>
    <name evidence="3 4" type="primary">LOC106778362</name>
</gene>